<dbReference type="CDD" id="cd03801">
    <property type="entry name" value="GT4_PimA-like"/>
    <property type="match status" value="1"/>
</dbReference>
<feature type="domain" description="Glycosyltransferase subfamily 4-like N-terminal" evidence="6">
    <location>
        <begin position="47"/>
        <end position="212"/>
    </location>
</feature>
<dbReference type="Pfam" id="PF00534">
    <property type="entry name" value="Glycos_transf_1"/>
    <property type="match status" value="1"/>
</dbReference>
<feature type="region of interest" description="Disordered" evidence="4">
    <location>
        <begin position="218"/>
        <end position="249"/>
    </location>
</feature>
<evidence type="ECO:0000256" key="3">
    <source>
        <dbReference type="ARBA" id="ARBA00022679"/>
    </source>
</evidence>
<dbReference type="PANTHER" id="PTHR45947">
    <property type="entry name" value="SULFOQUINOVOSYL TRANSFERASE SQD2"/>
    <property type="match status" value="1"/>
</dbReference>
<dbReference type="Proteomes" id="UP000271708">
    <property type="component" value="Chromosome"/>
</dbReference>
<name>A0A650GE96_9MICO</name>
<sequence length="427" mass="44599">MGVEGDDRAAAPACGLRGHRPHPPTPGRGTLAPVKVALLTDCYPPRVGGIESQVADLAAHLVDDGHEVEVFTATTGAAGQSRGDVEEGPVRVHRLAEPLLRVPVNPFAVPELRRRLAAGSFDVAHVHVGVVSPFAWDAARVSTGLGLPTAITWHCVLHRATALYRASGVLARWTGRGAVLSAVSTFAAGQVRAAAPAGTQVAVLPNAIDLDRWRPHLPRSTGRDDDQYGVVAGGEGGSTAGDGGSAAGDGGPVRLVSTMRLAPRKRPLELVDAFVAAGLGDRARLEVVGDGPLRDRLERRAAELPTGQVVVRGRLPREDLRALYADADGYLAPTRLEAFGIAVLEARAAGLPVVAMGGSGVDDVVDDGVSGLLVPDDAGLTRAVARLVTDDALRARMAAHNRTTPPRQVWSHVLPEVLAEYERAGAR</sequence>
<dbReference type="PANTHER" id="PTHR45947:SF3">
    <property type="entry name" value="SULFOQUINOVOSYL TRANSFERASE SQD2"/>
    <property type="match status" value="1"/>
</dbReference>
<dbReference type="SUPFAM" id="SSF53756">
    <property type="entry name" value="UDP-Glycosyltransferase/glycogen phosphorylase"/>
    <property type="match status" value="1"/>
</dbReference>
<feature type="domain" description="Glycosyl transferase family 1" evidence="5">
    <location>
        <begin position="254"/>
        <end position="402"/>
    </location>
</feature>
<keyword evidence="3 7" id="KW-0808">Transferase</keyword>
<evidence type="ECO:0000256" key="4">
    <source>
        <dbReference type="SAM" id="MobiDB-lite"/>
    </source>
</evidence>
<gene>
    <name evidence="7" type="ORF">EEW87_17470</name>
</gene>
<evidence type="ECO:0000313" key="7">
    <source>
        <dbReference type="EMBL" id="QGX08738.1"/>
    </source>
</evidence>
<dbReference type="InterPro" id="IPR001296">
    <property type="entry name" value="Glyco_trans_1"/>
</dbReference>
<evidence type="ECO:0000256" key="2">
    <source>
        <dbReference type="ARBA" id="ARBA00022676"/>
    </source>
</evidence>
<dbReference type="GO" id="GO:1901137">
    <property type="term" value="P:carbohydrate derivative biosynthetic process"/>
    <property type="evidence" value="ECO:0007669"/>
    <property type="project" value="UniProtKB-ARBA"/>
</dbReference>
<accession>A0A650GE96</accession>
<reference evidence="7 8" key="1">
    <citation type="submission" date="2019-09" db="EMBL/GenBank/DDBJ databases">
        <title>Complete Genome Sequence of Janibacter melonis M714 with both human health impact and industrial applications.</title>
        <authorList>
            <person name="Jin M."/>
            <person name="Zhao Q.R."/>
        </authorList>
    </citation>
    <scope>NUCLEOTIDE SEQUENCE [LARGE SCALE GENOMIC DNA]</scope>
    <source>
        <strain evidence="7 8">M714</strain>
    </source>
</reference>
<dbReference type="Gene3D" id="3.40.50.2000">
    <property type="entry name" value="Glycogen Phosphorylase B"/>
    <property type="match status" value="2"/>
</dbReference>
<keyword evidence="2" id="KW-0328">Glycosyltransferase</keyword>
<evidence type="ECO:0000313" key="8">
    <source>
        <dbReference type="Proteomes" id="UP000271708"/>
    </source>
</evidence>
<evidence type="ECO:0000259" key="6">
    <source>
        <dbReference type="Pfam" id="PF13439"/>
    </source>
</evidence>
<dbReference type="AlphaFoldDB" id="A0A650GE96"/>
<dbReference type="InterPro" id="IPR050194">
    <property type="entry name" value="Glycosyltransferase_grp1"/>
</dbReference>
<dbReference type="Pfam" id="PF13439">
    <property type="entry name" value="Glyco_transf_4"/>
    <property type="match status" value="1"/>
</dbReference>
<organism evidence="7 8">
    <name type="scientific">Janibacter melonis</name>
    <dbReference type="NCBI Taxonomy" id="262209"/>
    <lineage>
        <taxon>Bacteria</taxon>
        <taxon>Bacillati</taxon>
        <taxon>Actinomycetota</taxon>
        <taxon>Actinomycetes</taxon>
        <taxon>Micrococcales</taxon>
        <taxon>Intrasporangiaceae</taxon>
        <taxon>Janibacter</taxon>
    </lineage>
</organism>
<dbReference type="GO" id="GO:0016758">
    <property type="term" value="F:hexosyltransferase activity"/>
    <property type="evidence" value="ECO:0007669"/>
    <property type="project" value="TreeGrafter"/>
</dbReference>
<feature type="compositionally biased region" description="Gly residues" evidence="4">
    <location>
        <begin position="231"/>
        <end position="249"/>
    </location>
</feature>
<feature type="region of interest" description="Disordered" evidence="4">
    <location>
        <begin position="1"/>
        <end position="29"/>
    </location>
</feature>
<dbReference type="InterPro" id="IPR028098">
    <property type="entry name" value="Glyco_trans_4-like_N"/>
</dbReference>
<dbReference type="EMBL" id="CP044548">
    <property type="protein sequence ID" value="QGX08738.1"/>
    <property type="molecule type" value="Genomic_DNA"/>
</dbReference>
<evidence type="ECO:0000259" key="5">
    <source>
        <dbReference type="Pfam" id="PF00534"/>
    </source>
</evidence>
<proteinExistence type="predicted"/>
<dbReference type="KEGG" id="jme:EEW87_17470"/>
<evidence type="ECO:0000256" key="1">
    <source>
        <dbReference type="ARBA" id="ARBA00021292"/>
    </source>
</evidence>
<protein>
    <recommendedName>
        <fullName evidence="1">D-inositol 3-phosphate glycosyltransferase</fullName>
    </recommendedName>
</protein>